<dbReference type="RefSeq" id="WP_093882827.1">
    <property type="nucleotide sequence ID" value="NZ_FOBS01000006.1"/>
</dbReference>
<dbReference type="GO" id="GO:0016616">
    <property type="term" value="F:oxidoreductase activity, acting on the CH-OH group of donors, NAD or NADP as acceptor"/>
    <property type="evidence" value="ECO:0007669"/>
    <property type="project" value="InterPro"/>
</dbReference>
<feature type="site" description="Important for catalytic activity" evidence="2">
    <location>
        <position position="142"/>
    </location>
</feature>
<organism evidence="5 6">
    <name type="scientific">Syntrophus gentianae</name>
    <dbReference type="NCBI Taxonomy" id="43775"/>
    <lineage>
        <taxon>Bacteria</taxon>
        <taxon>Pseudomonadati</taxon>
        <taxon>Thermodesulfobacteriota</taxon>
        <taxon>Syntrophia</taxon>
        <taxon>Syntrophales</taxon>
        <taxon>Syntrophaceae</taxon>
        <taxon>Syntrophus</taxon>
    </lineage>
</organism>
<dbReference type="InterPro" id="IPR022694">
    <property type="entry name" value="3-OHacyl-CoA_DH"/>
</dbReference>
<keyword evidence="3" id="KW-0472">Membrane</keyword>
<dbReference type="PANTHER" id="PTHR48075">
    <property type="entry name" value="3-HYDROXYACYL-COA DEHYDROGENASE FAMILY PROTEIN"/>
    <property type="match status" value="1"/>
</dbReference>
<dbReference type="GO" id="GO:0006631">
    <property type="term" value="P:fatty acid metabolic process"/>
    <property type="evidence" value="ECO:0007669"/>
    <property type="project" value="InterPro"/>
</dbReference>
<proteinExistence type="predicted"/>
<dbReference type="Proteomes" id="UP000198744">
    <property type="component" value="Unassembled WGS sequence"/>
</dbReference>
<keyword evidence="3" id="KW-0812">Transmembrane</keyword>
<feature type="domain" description="3-hydroxyacyl-CoA dehydrogenase NAD binding" evidence="4">
    <location>
        <begin position="6"/>
        <end position="185"/>
    </location>
</feature>
<dbReference type="PIRSF" id="PIRSF000105">
    <property type="entry name" value="HCDH"/>
    <property type="match status" value="1"/>
</dbReference>
<dbReference type="Pfam" id="PF02737">
    <property type="entry name" value="3HCDH_N"/>
    <property type="match status" value="1"/>
</dbReference>
<evidence type="ECO:0000256" key="3">
    <source>
        <dbReference type="SAM" id="Phobius"/>
    </source>
</evidence>
<dbReference type="OrthoDB" id="9771883at2"/>
<evidence type="ECO:0000256" key="2">
    <source>
        <dbReference type="PIRSR" id="PIRSR000105-1"/>
    </source>
</evidence>
<evidence type="ECO:0000259" key="4">
    <source>
        <dbReference type="Pfam" id="PF02737"/>
    </source>
</evidence>
<evidence type="ECO:0000313" key="6">
    <source>
        <dbReference type="Proteomes" id="UP000198744"/>
    </source>
</evidence>
<reference evidence="5 6" key="1">
    <citation type="submission" date="2016-10" db="EMBL/GenBank/DDBJ databases">
        <authorList>
            <person name="de Groot N.N."/>
        </authorList>
    </citation>
    <scope>NUCLEOTIDE SEQUENCE [LARGE SCALE GENOMIC DNA]</scope>
    <source>
        <strain evidence="5 6">DSM 8423</strain>
    </source>
</reference>
<accession>A0A1H7WF31</accession>
<dbReference type="InterPro" id="IPR006176">
    <property type="entry name" value="3-OHacyl-CoA_DH_NAD-bd"/>
</dbReference>
<dbReference type="Gene3D" id="1.10.1040.50">
    <property type="match status" value="1"/>
</dbReference>
<dbReference type="FunFam" id="3.40.50.720:FF:000009">
    <property type="entry name" value="Fatty oxidation complex, alpha subunit"/>
    <property type="match status" value="1"/>
</dbReference>
<keyword evidence="6" id="KW-1185">Reference proteome</keyword>
<gene>
    <name evidence="5" type="ORF">SAMN04489760_106125</name>
</gene>
<feature type="transmembrane region" description="Helical" evidence="3">
    <location>
        <begin position="6"/>
        <end position="25"/>
    </location>
</feature>
<dbReference type="AlphaFoldDB" id="A0A1H7WF31"/>
<dbReference type="STRING" id="43775.SAMN04489760_106125"/>
<dbReference type="EMBL" id="FOBS01000006">
    <property type="protein sequence ID" value="SEM20176.1"/>
    <property type="molecule type" value="Genomic_DNA"/>
</dbReference>
<name>A0A1H7WF31_9BACT</name>
<dbReference type="SUPFAM" id="SSF48179">
    <property type="entry name" value="6-phosphogluconate dehydrogenase C-terminal domain-like"/>
    <property type="match status" value="1"/>
</dbReference>
<keyword evidence="3" id="KW-1133">Transmembrane helix</keyword>
<evidence type="ECO:0000313" key="5">
    <source>
        <dbReference type="EMBL" id="SEM20176.1"/>
    </source>
</evidence>
<dbReference type="Gene3D" id="3.40.50.720">
    <property type="entry name" value="NAD(P)-binding Rossmann-like Domain"/>
    <property type="match status" value="1"/>
</dbReference>
<dbReference type="InterPro" id="IPR008927">
    <property type="entry name" value="6-PGluconate_DH-like_C_sf"/>
</dbReference>
<protein>
    <submittedName>
        <fullName evidence="5">3-hydroxyacyl-CoA dehydrogenase</fullName>
    </submittedName>
</protein>
<dbReference type="PANTHER" id="PTHR48075:SF5">
    <property type="entry name" value="3-HYDROXYBUTYRYL-COA DEHYDROGENASE"/>
    <property type="match status" value="1"/>
</dbReference>
<dbReference type="GO" id="GO:0070403">
    <property type="term" value="F:NAD+ binding"/>
    <property type="evidence" value="ECO:0007669"/>
    <property type="project" value="InterPro"/>
</dbReference>
<keyword evidence="1" id="KW-0560">Oxidoreductase</keyword>
<evidence type="ECO:0000256" key="1">
    <source>
        <dbReference type="ARBA" id="ARBA00023002"/>
    </source>
</evidence>
<dbReference type="SUPFAM" id="SSF51735">
    <property type="entry name" value="NAD(P)-binding Rossmann-fold domains"/>
    <property type="match status" value="1"/>
</dbReference>
<dbReference type="InterPro" id="IPR036291">
    <property type="entry name" value="NAD(P)-bd_dom_sf"/>
</dbReference>
<sequence length="363" mass="39617">MKEVKTVGVVGFGVMGAAIGLNAAMSGYRVVFKELNDELVKAMYGKFVAKAMAKRVEQGKMSQEEADKICGAITGTANFADLAVCDLIIEAVVENIDLKIQCFEEISKVVPKDTIIVSNTSTFPIQTLMQKVDNPARTAGLHYFFPANVNRLVEVIRQKATSDETYEALMAFAKGNKKVPITVMDFPGFAVNPVFIAAYLVLDSFAGDKYNIATLESISQEFLGLKFGIMWVQKGAGLGTCYHAGVSMGEYLANTDIGYPPVPAFLKKSFEEKLEWDLADGPILEDKAARSAVGDLLVGSIFCISQHLIAKKVVSVDDLDLGVRTSLAWPKGPFQMMNEMGADKTRQLMQLAVDKGYFKMPPM</sequence>